<evidence type="ECO:0000313" key="5">
    <source>
        <dbReference type="Proteomes" id="UP000284403"/>
    </source>
</evidence>
<dbReference type="EMBL" id="MKKU01000505">
    <property type="protein sequence ID" value="RNF09633.1"/>
    <property type="molecule type" value="Genomic_DNA"/>
</dbReference>
<dbReference type="OrthoDB" id="2746at2759"/>
<dbReference type="Gene3D" id="6.10.250.1280">
    <property type="match status" value="1"/>
</dbReference>
<keyword evidence="2" id="KW-0159">Chromosome partition</keyword>
<sequence length="154" mass="17199">MSEEYTAEDVFYEISTIRDPEKRGCTLAELGVVAPERCSVAYGKYYGNSFVDGSEAMRGARASNQIAVVRVVLKPTVIHCSLMAIICLCVYARLKETLPAWMCDSKIDISLVDGSHLQQRELEKQISDKERVAAALENEALRTEMDRLMNADSE</sequence>
<keyword evidence="3" id="KW-0175">Coiled coil</keyword>
<name>A0A3R7NY98_9TRYP</name>
<accession>A0A3R7NY98</accession>
<dbReference type="RefSeq" id="XP_029226069.1">
    <property type="nucleotide sequence ID" value="XM_029374105.1"/>
</dbReference>
<gene>
    <name evidence="4" type="ORF">Tco025E_07239</name>
</gene>
<dbReference type="Gene3D" id="3.30.300.130">
    <property type="entry name" value="Fe-S cluster assembly (FSCA)"/>
    <property type="match status" value="1"/>
</dbReference>
<dbReference type="GO" id="GO:0051604">
    <property type="term" value="P:protein maturation"/>
    <property type="evidence" value="ECO:0007669"/>
    <property type="project" value="InterPro"/>
</dbReference>
<dbReference type="InterPro" id="IPR034904">
    <property type="entry name" value="FSCA_dom_sf"/>
</dbReference>
<dbReference type="InterPro" id="IPR039796">
    <property type="entry name" value="MIP18"/>
</dbReference>
<dbReference type="GeneID" id="40320850"/>
<evidence type="ECO:0000256" key="3">
    <source>
        <dbReference type="SAM" id="Coils"/>
    </source>
</evidence>
<evidence type="ECO:0000256" key="2">
    <source>
        <dbReference type="ARBA" id="ARBA00022829"/>
    </source>
</evidence>
<dbReference type="PANTHER" id="PTHR12377">
    <property type="entry name" value="CYTOSOLIC IRON-SULFUR ASSEMBLY COMPONENT 2B-RELATED"/>
    <property type="match status" value="1"/>
</dbReference>
<protein>
    <submittedName>
        <fullName evidence="4">Putative MIP18 family protein</fullName>
    </submittedName>
</protein>
<proteinExistence type="inferred from homology"/>
<feature type="coiled-coil region" evidence="3">
    <location>
        <begin position="119"/>
        <end position="151"/>
    </location>
</feature>
<dbReference type="AlphaFoldDB" id="A0A3R7NY98"/>
<dbReference type="GO" id="GO:0007059">
    <property type="term" value="P:chromosome segregation"/>
    <property type="evidence" value="ECO:0007669"/>
    <property type="project" value="UniProtKB-KW"/>
</dbReference>
<dbReference type="Proteomes" id="UP000284403">
    <property type="component" value="Unassembled WGS sequence"/>
</dbReference>
<comment type="caution">
    <text evidence="4">The sequence shown here is derived from an EMBL/GenBank/DDBJ whole genome shotgun (WGS) entry which is preliminary data.</text>
</comment>
<dbReference type="PANTHER" id="PTHR12377:SF2">
    <property type="entry name" value="CYTOSOLIC IRON-SULFUR ASSEMBLY COMPONENT 2A"/>
    <property type="match status" value="1"/>
</dbReference>
<keyword evidence="5" id="KW-1185">Reference proteome</keyword>
<evidence type="ECO:0000256" key="1">
    <source>
        <dbReference type="ARBA" id="ARBA00010381"/>
    </source>
</evidence>
<organism evidence="4 5">
    <name type="scientific">Trypanosoma conorhini</name>
    <dbReference type="NCBI Taxonomy" id="83891"/>
    <lineage>
        <taxon>Eukaryota</taxon>
        <taxon>Discoba</taxon>
        <taxon>Euglenozoa</taxon>
        <taxon>Kinetoplastea</taxon>
        <taxon>Metakinetoplastina</taxon>
        <taxon>Trypanosomatida</taxon>
        <taxon>Trypanosomatidae</taxon>
        <taxon>Trypanosoma</taxon>
    </lineage>
</organism>
<comment type="similarity">
    <text evidence="1">Belongs to the MIP18 family.</text>
</comment>
<evidence type="ECO:0000313" key="4">
    <source>
        <dbReference type="EMBL" id="RNF09633.1"/>
    </source>
</evidence>
<reference evidence="4 5" key="1">
    <citation type="journal article" date="2018" name="BMC Genomics">
        <title>Genomic comparison of Trypanosoma conorhini and Trypanosoma rangeli to Trypanosoma cruzi strains of high and low virulence.</title>
        <authorList>
            <person name="Bradwell K.R."/>
            <person name="Koparde V.N."/>
            <person name="Matveyev A.V."/>
            <person name="Serrano M.G."/>
            <person name="Alves J.M."/>
            <person name="Parikh H."/>
            <person name="Huang B."/>
            <person name="Lee V."/>
            <person name="Espinosa-Alvarez O."/>
            <person name="Ortiz P.A."/>
            <person name="Costa-Martins A.G."/>
            <person name="Teixeira M.M."/>
            <person name="Buck G.A."/>
        </authorList>
    </citation>
    <scope>NUCLEOTIDE SEQUENCE [LARGE SCALE GENOMIC DNA]</scope>
    <source>
        <strain evidence="4 5">025E</strain>
    </source>
</reference>